<feature type="transmembrane region" description="Helical" evidence="1">
    <location>
        <begin position="87"/>
        <end position="105"/>
    </location>
</feature>
<comment type="caution">
    <text evidence="2">The sequence shown here is derived from an EMBL/GenBank/DDBJ whole genome shotgun (WGS) entry which is preliminary data.</text>
</comment>
<feature type="transmembrane region" description="Helical" evidence="1">
    <location>
        <begin position="59"/>
        <end position="81"/>
    </location>
</feature>
<dbReference type="EMBL" id="JAVDVQ010000006">
    <property type="protein sequence ID" value="MDR7082512.1"/>
    <property type="molecule type" value="Genomic_DNA"/>
</dbReference>
<dbReference type="Proteomes" id="UP001252243">
    <property type="component" value="Unassembled WGS sequence"/>
</dbReference>
<evidence type="ECO:0008006" key="4">
    <source>
        <dbReference type="Google" id="ProtNLM"/>
    </source>
</evidence>
<evidence type="ECO:0000256" key="1">
    <source>
        <dbReference type="SAM" id="Phobius"/>
    </source>
</evidence>
<reference evidence="2 3" key="1">
    <citation type="submission" date="2023-07" db="EMBL/GenBank/DDBJ databases">
        <title>Sorghum-associated microbial communities from plants grown in Nebraska, USA.</title>
        <authorList>
            <person name="Schachtman D."/>
        </authorList>
    </citation>
    <scope>NUCLEOTIDE SEQUENCE [LARGE SCALE GENOMIC DNA]</scope>
    <source>
        <strain evidence="2 3">BE167</strain>
    </source>
</reference>
<keyword evidence="1" id="KW-0812">Transmembrane</keyword>
<proteinExistence type="predicted"/>
<feature type="transmembrane region" description="Helical" evidence="1">
    <location>
        <begin position="112"/>
        <end position="133"/>
    </location>
</feature>
<keyword evidence="3" id="KW-1185">Reference proteome</keyword>
<protein>
    <recommendedName>
        <fullName evidence="4">DUF5668 domain-containing protein</fullName>
    </recommendedName>
</protein>
<organism evidence="2 3">
    <name type="scientific">Arthrobacter ginsengisoli</name>
    <dbReference type="NCBI Taxonomy" id="1356565"/>
    <lineage>
        <taxon>Bacteria</taxon>
        <taxon>Bacillati</taxon>
        <taxon>Actinomycetota</taxon>
        <taxon>Actinomycetes</taxon>
        <taxon>Micrococcales</taxon>
        <taxon>Micrococcaceae</taxon>
        <taxon>Arthrobacter</taxon>
    </lineage>
</organism>
<feature type="transmembrane region" description="Helical" evidence="1">
    <location>
        <begin position="139"/>
        <end position="162"/>
    </location>
</feature>
<keyword evidence="1" id="KW-0472">Membrane</keyword>
<dbReference type="RefSeq" id="WP_310055834.1">
    <property type="nucleotide sequence ID" value="NZ_JAVDVQ010000006.1"/>
</dbReference>
<gene>
    <name evidence="2" type="ORF">J2X01_001801</name>
</gene>
<feature type="transmembrane region" description="Helical" evidence="1">
    <location>
        <begin position="183"/>
        <end position="205"/>
    </location>
</feature>
<feature type="transmembrane region" description="Helical" evidence="1">
    <location>
        <begin position="211"/>
        <end position="229"/>
    </location>
</feature>
<name>A0ABU1UBD4_9MICC</name>
<evidence type="ECO:0000313" key="3">
    <source>
        <dbReference type="Proteomes" id="UP001252243"/>
    </source>
</evidence>
<keyword evidence="1" id="KW-1133">Transmembrane helix</keyword>
<feature type="transmembrane region" description="Helical" evidence="1">
    <location>
        <begin position="7"/>
        <end position="28"/>
    </location>
</feature>
<accession>A0ABU1UBD4</accession>
<feature type="transmembrane region" description="Helical" evidence="1">
    <location>
        <begin position="34"/>
        <end position="52"/>
    </location>
</feature>
<sequence length="242" mass="25415">MQSARTSIIAGVTLLAAGLLLLLDLLGILDSAALVWPLLFAAAGTVFLTLFLRSRDNWWAAIPGSVFLGLAAVILITLLWPRAAADWAAALLFLFMGTGFGAVYVRERSNWWALIPCGVMLTLAIVVALPPAWEGMPLAAVLFLGLAATFASLSLVPVYPAPGFHPASSPGSGEPAQPARMKWPLIPAAVLAVLGLIFAVQATVLVTASEFLVPALLLLAGVALLVYAYRHRAGGHHKVHGI</sequence>
<evidence type="ECO:0000313" key="2">
    <source>
        <dbReference type="EMBL" id="MDR7082512.1"/>
    </source>
</evidence>